<reference evidence="3" key="1">
    <citation type="journal article" date="2021" name="J Fungi (Basel)">
        <title>Virulence traits and population genomics of the black yeast Aureobasidium melanogenum.</title>
        <authorList>
            <person name="Cernosa A."/>
            <person name="Sun X."/>
            <person name="Gostincar C."/>
            <person name="Fang C."/>
            <person name="Gunde-Cimerman N."/>
            <person name="Song Z."/>
        </authorList>
    </citation>
    <scope>NUCLEOTIDE SEQUENCE</scope>
    <source>
        <strain evidence="3">EXF-9911</strain>
    </source>
</reference>
<dbReference type="Proteomes" id="UP000779574">
    <property type="component" value="Unassembled WGS sequence"/>
</dbReference>
<organism evidence="3 4">
    <name type="scientific">Aureobasidium melanogenum</name>
    <name type="common">Aureobasidium pullulans var. melanogenum</name>
    <dbReference type="NCBI Taxonomy" id="46634"/>
    <lineage>
        <taxon>Eukaryota</taxon>
        <taxon>Fungi</taxon>
        <taxon>Dikarya</taxon>
        <taxon>Ascomycota</taxon>
        <taxon>Pezizomycotina</taxon>
        <taxon>Dothideomycetes</taxon>
        <taxon>Dothideomycetidae</taxon>
        <taxon>Dothideales</taxon>
        <taxon>Saccotheciaceae</taxon>
        <taxon>Aureobasidium</taxon>
    </lineage>
</organism>
<feature type="non-terminal residue" evidence="3">
    <location>
        <position position="274"/>
    </location>
</feature>
<dbReference type="AlphaFoldDB" id="A0A9P8J8I0"/>
<protein>
    <submittedName>
        <fullName evidence="3">Uncharacterized protein</fullName>
    </submittedName>
</protein>
<sequence>MFSSKNFLLCLVALFTSIALSLPLTPSSSILLDLVDSETLTGTTTTTLASRQDGNPQRQLVCRYNPTDCQKQFPEYCTDMTKPSPEWCDALPTNVAQLNARIFDIPTDDNSLVSRQESPDVIKKKQLEFCSQNFGYCDDLCGDLNHLQFCDDVLCVENSSYCRKEYGDRCRWGGPWWCDPKATPPALDEEATHDKVAVDSAAMPPPPSPSAEATVTATVTKEFMVPEQTTVSSVVKSAAPSPTSTSGNEDDSMSKENTQSLVKRGGWYCLWLCD</sequence>
<evidence type="ECO:0000256" key="1">
    <source>
        <dbReference type="SAM" id="MobiDB-lite"/>
    </source>
</evidence>
<accession>A0A9P8J8I0</accession>
<dbReference type="OrthoDB" id="3915885at2759"/>
<feature type="region of interest" description="Disordered" evidence="1">
    <location>
        <begin position="230"/>
        <end position="258"/>
    </location>
</feature>
<proteinExistence type="predicted"/>
<dbReference type="EMBL" id="JAHFXF010000269">
    <property type="protein sequence ID" value="KAG9691413.1"/>
    <property type="molecule type" value="Genomic_DNA"/>
</dbReference>
<reference evidence="3" key="2">
    <citation type="submission" date="2021-08" db="EMBL/GenBank/DDBJ databases">
        <authorList>
            <person name="Gostincar C."/>
            <person name="Sun X."/>
            <person name="Song Z."/>
            <person name="Gunde-Cimerman N."/>
        </authorList>
    </citation>
    <scope>NUCLEOTIDE SEQUENCE</scope>
    <source>
        <strain evidence="3">EXF-9911</strain>
    </source>
</reference>
<evidence type="ECO:0000313" key="3">
    <source>
        <dbReference type="EMBL" id="KAG9691413.1"/>
    </source>
</evidence>
<evidence type="ECO:0000256" key="2">
    <source>
        <dbReference type="SAM" id="SignalP"/>
    </source>
</evidence>
<feature type="signal peptide" evidence="2">
    <location>
        <begin position="1"/>
        <end position="21"/>
    </location>
</feature>
<name>A0A9P8J8I0_AURME</name>
<keyword evidence="2" id="KW-0732">Signal</keyword>
<comment type="caution">
    <text evidence="3">The sequence shown here is derived from an EMBL/GenBank/DDBJ whole genome shotgun (WGS) entry which is preliminary data.</text>
</comment>
<evidence type="ECO:0000313" key="4">
    <source>
        <dbReference type="Proteomes" id="UP000779574"/>
    </source>
</evidence>
<gene>
    <name evidence="3" type="ORF">KCU76_g7465</name>
</gene>
<feature type="compositionally biased region" description="Low complexity" evidence="1">
    <location>
        <begin position="230"/>
        <end position="244"/>
    </location>
</feature>
<feature type="chain" id="PRO_5040418445" evidence="2">
    <location>
        <begin position="22"/>
        <end position="274"/>
    </location>
</feature>